<dbReference type="AlphaFoldDB" id="A0A560WA45"/>
<comment type="caution">
    <text evidence="5">The sequence shown here is derived from an EMBL/GenBank/DDBJ whole genome shotgun (WGS) entry which is preliminary data.</text>
</comment>
<evidence type="ECO:0000256" key="2">
    <source>
        <dbReference type="ARBA" id="ARBA00022857"/>
    </source>
</evidence>
<evidence type="ECO:0000259" key="4">
    <source>
        <dbReference type="Pfam" id="PF01872"/>
    </source>
</evidence>
<dbReference type="OrthoDB" id="5243299at2"/>
<dbReference type="SUPFAM" id="SSF53597">
    <property type="entry name" value="Dihydrofolate reductase-like"/>
    <property type="match status" value="1"/>
</dbReference>
<dbReference type="Pfam" id="PF01872">
    <property type="entry name" value="RibD_C"/>
    <property type="match status" value="1"/>
</dbReference>
<evidence type="ECO:0000256" key="3">
    <source>
        <dbReference type="ARBA" id="ARBA00023002"/>
    </source>
</evidence>
<accession>A0A560WA45</accession>
<organism evidence="5 6">
    <name type="scientific">Marihabitans asiaticum</name>
    <dbReference type="NCBI Taxonomy" id="415218"/>
    <lineage>
        <taxon>Bacteria</taxon>
        <taxon>Bacillati</taxon>
        <taxon>Actinomycetota</taxon>
        <taxon>Actinomycetes</taxon>
        <taxon>Micrococcales</taxon>
        <taxon>Intrasporangiaceae</taxon>
        <taxon>Marihabitans</taxon>
    </lineage>
</organism>
<evidence type="ECO:0000256" key="1">
    <source>
        <dbReference type="ARBA" id="ARBA00005104"/>
    </source>
</evidence>
<dbReference type="RefSeq" id="WP_144857361.1">
    <property type="nucleotide sequence ID" value="NZ_BAAAYT010000005.1"/>
</dbReference>
<name>A0A560WA45_9MICO</name>
<protein>
    <submittedName>
        <fullName evidence="5">Riboflavin biosynthesis pyrimidine reductase</fullName>
    </submittedName>
</protein>
<dbReference type="InterPro" id="IPR050765">
    <property type="entry name" value="Riboflavin_Biosynth_HTPR"/>
</dbReference>
<proteinExistence type="predicted"/>
<dbReference type="EMBL" id="VIUW01000003">
    <property type="protein sequence ID" value="TWD14497.1"/>
    <property type="molecule type" value="Genomic_DNA"/>
</dbReference>
<keyword evidence="2" id="KW-0521">NADP</keyword>
<dbReference type="Gene3D" id="3.40.430.10">
    <property type="entry name" value="Dihydrofolate Reductase, subunit A"/>
    <property type="match status" value="1"/>
</dbReference>
<gene>
    <name evidence="5" type="ORF">FB557_1907</name>
</gene>
<evidence type="ECO:0000313" key="6">
    <source>
        <dbReference type="Proteomes" id="UP000315628"/>
    </source>
</evidence>
<dbReference type="InterPro" id="IPR024072">
    <property type="entry name" value="DHFR-like_dom_sf"/>
</dbReference>
<dbReference type="PANTHER" id="PTHR38011">
    <property type="entry name" value="DIHYDROFOLATE REDUCTASE FAMILY PROTEIN (AFU_ORTHOLOGUE AFUA_8G06820)"/>
    <property type="match status" value="1"/>
</dbReference>
<dbReference type="InterPro" id="IPR002734">
    <property type="entry name" value="RibDG_C"/>
</dbReference>
<dbReference type="GO" id="GO:0008703">
    <property type="term" value="F:5-amino-6-(5-phosphoribosylamino)uracil reductase activity"/>
    <property type="evidence" value="ECO:0007669"/>
    <property type="project" value="InterPro"/>
</dbReference>
<reference evidence="5 6" key="1">
    <citation type="submission" date="2019-06" db="EMBL/GenBank/DDBJ databases">
        <title>Sequencing the genomes of 1000 actinobacteria strains.</title>
        <authorList>
            <person name="Klenk H.-P."/>
        </authorList>
    </citation>
    <scope>NUCLEOTIDE SEQUENCE [LARGE SCALE GENOMIC DNA]</scope>
    <source>
        <strain evidence="5 6">DSM 18935</strain>
    </source>
</reference>
<evidence type="ECO:0000313" key="5">
    <source>
        <dbReference type="EMBL" id="TWD14497.1"/>
    </source>
</evidence>
<comment type="pathway">
    <text evidence="1">Cofactor biosynthesis; riboflavin biosynthesis.</text>
</comment>
<dbReference type="GO" id="GO:0009231">
    <property type="term" value="P:riboflavin biosynthetic process"/>
    <property type="evidence" value="ECO:0007669"/>
    <property type="project" value="InterPro"/>
</dbReference>
<keyword evidence="3" id="KW-0560">Oxidoreductase</keyword>
<dbReference type="NCBIfam" id="NF010663">
    <property type="entry name" value="PRK14059.1-1"/>
    <property type="match status" value="1"/>
</dbReference>
<feature type="domain" description="Bacterial bifunctional deaminase-reductase C-terminal" evidence="4">
    <location>
        <begin position="29"/>
        <end position="222"/>
    </location>
</feature>
<dbReference type="PANTHER" id="PTHR38011:SF7">
    <property type="entry name" value="2,5-DIAMINO-6-RIBOSYLAMINO-4(3H)-PYRIMIDINONE 5'-PHOSPHATE REDUCTASE"/>
    <property type="match status" value="1"/>
</dbReference>
<dbReference type="Proteomes" id="UP000315628">
    <property type="component" value="Unassembled WGS sequence"/>
</dbReference>
<sequence>MPTLRRLLPTPADSVDAGTEYTFASRPGPVVRSNMVSSVDGSGVLDGRSGPLSGAVDLDLLLLQRSLSDVVLVGAGTVRAEGYGAVRTRPQDMDHRGDRPLRHPQLAVVSASLDLDLSSPAFVDAPERPIMITCATAPPGRIERAGEVAEVIVAGERRVDAARAVDELAARGLTRILSEGGPSLLGDLVADDLVDELSITISPTLVGGGDASRITGDVPAPAPRGLALAAAYEADDFLFLRYGRA</sequence>
<keyword evidence="6" id="KW-1185">Reference proteome</keyword>